<proteinExistence type="predicted"/>
<keyword evidence="1" id="KW-1133">Transmembrane helix</keyword>
<reference evidence="4" key="1">
    <citation type="submission" date="2016-12" db="EMBL/GenBank/DDBJ databases">
        <title>Comparative genomics of four Isosphaeraceae planctomycetes: a common pool of plasmids and glycoside hydrolase genes.</title>
        <authorList>
            <person name="Ivanova A."/>
        </authorList>
    </citation>
    <scope>NUCLEOTIDE SEQUENCE [LARGE SCALE GENOMIC DNA]</scope>
    <source>
        <strain evidence="4">PX4</strain>
    </source>
</reference>
<keyword evidence="4" id="KW-1185">Reference proteome</keyword>
<sequence>MGKTLAEASGGRANNTAFARFLLTSTVIYSHSFALMWGSNEFEPVAMLTQRQASAGGLAVEGFLILSGFLITRSWFFSRGVKDFLVRRTLRIYPAFLVAAVLCGLIAVPWLACFDPEPGSLGFWNDLVFPALLLRYTPLWSNGSVWILPFEFACYLIVTLFGIFGAFSNRRLILLLWVLNCCIMVGQLKQNMFPSHSVMLSRILNNYLAGMVFFLYRDSVRLSRSRFVGAVLGLTLIGATMASWRLLPFVSPILWGYVLLFACYDSVGRLQYFSHYGDFSYGTFLYAYPTQMVLVMYFRPWLHPLTLFVAAWPVAIACGVLSWFFVERPFLGLKRSSSSSAVPRTAPAATALVAPNNASLHELGAERSSRGFRIGTGASLLFRGPIRPRSVQRSTSD</sequence>
<dbReference type="PANTHER" id="PTHR23028">
    <property type="entry name" value="ACETYLTRANSFERASE"/>
    <property type="match status" value="1"/>
</dbReference>
<feature type="transmembrane region" description="Helical" evidence="1">
    <location>
        <begin position="146"/>
        <end position="167"/>
    </location>
</feature>
<dbReference type="InterPro" id="IPR002656">
    <property type="entry name" value="Acyl_transf_3_dom"/>
</dbReference>
<keyword evidence="1" id="KW-0472">Membrane</keyword>
<evidence type="ECO:0000313" key="4">
    <source>
        <dbReference type="Proteomes" id="UP000186309"/>
    </source>
</evidence>
<dbReference type="GO" id="GO:0016020">
    <property type="term" value="C:membrane"/>
    <property type="evidence" value="ECO:0007669"/>
    <property type="project" value="TreeGrafter"/>
</dbReference>
<feature type="transmembrane region" description="Helical" evidence="1">
    <location>
        <begin position="199"/>
        <end position="216"/>
    </location>
</feature>
<feature type="transmembrane region" description="Helical" evidence="1">
    <location>
        <begin position="21"/>
        <end position="40"/>
    </location>
</feature>
<evidence type="ECO:0000256" key="1">
    <source>
        <dbReference type="SAM" id="Phobius"/>
    </source>
</evidence>
<dbReference type="KEGG" id="pbor:BSF38_05253"/>
<feature type="domain" description="Acyltransferase 3" evidence="2">
    <location>
        <begin position="19"/>
        <end position="321"/>
    </location>
</feature>
<dbReference type="GO" id="GO:0000271">
    <property type="term" value="P:polysaccharide biosynthetic process"/>
    <property type="evidence" value="ECO:0007669"/>
    <property type="project" value="TreeGrafter"/>
</dbReference>
<gene>
    <name evidence="3" type="ORF">BSF38_05253</name>
</gene>
<dbReference type="AlphaFoldDB" id="A0A1U7CXS2"/>
<feature type="transmembrane region" description="Helical" evidence="1">
    <location>
        <begin position="174"/>
        <end position="193"/>
    </location>
</feature>
<dbReference type="GO" id="GO:0016747">
    <property type="term" value="F:acyltransferase activity, transferring groups other than amino-acyl groups"/>
    <property type="evidence" value="ECO:0007669"/>
    <property type="project" value="InterPro"/>
</dbReference>
<feature type="transmembrane region" description="Helical" evidence="1">
    <location>
        <begin position="92"/>
        <end position="112"/>
    </location>
</feature>
<dbReference type="Pfam" id="PF01757">
    <property type="entry name" value="Acyl_transf_3"/>
    <property type="match status" value="1"/>
</dbReference>
<keyword evidence="1" id="KW-0812">Transmembrane</keyword>
<dbReference type="Proteomes" id="UP000186309">
    <property type="component" value="Chromosome"/>
</dbReference>
<feature type="transmembrane region" description="Helical" evidence="1">
    <location>
        <begin position="52"/>
        <end position="71"/>
    </location>
</feature>
<evidence type="ECO:0000313" key="3">
    <source>
        <dbReference type="EMBL" id="APW63679.1"/>
    </source>
</evidence>
<evidence type="ECO:0000259" key="2">
    <source>
        <dbReference type="Pfam" id="PF01757"/>
    </source>
</evidence>
<name>A0A1U7CXS2_9BACT</name>
<feature type="transmembrane region" description="Helical" evidence="1">
    <location>
        <begin position="228"/>
        <end position="247"/>
    </location>
</feature>
<dbReference type="OrthoDB" id="9796461at2"/>
<dbReference type="PANTHER" id="PTHR23028:SF53">
    <property type="entry name" value="ACYL_TRANSF_3 DOMAIN-CONTAINING PROTEIN"/>
    <property type="match status" value="1"/>
</dbReference>
<feature type="transmembrane region" description="Helical" evidence="1">
    <location>
        <begin position="305"/>
        <end position="326"/>
    </location>
</feature>
<organism evidence="3 4">
    <name type="scientific">Paludisphaera borealis</name>
    <dbReference type="NCBI Taxonomy" id="1387353"/>
    <lineage>
        <taxon>Bacteria</taxon>
        <taxon>Pseudomonadati</taxon>
        <taxon>Planctomycetota</taxon>
        <taxon>Planctomycetia</taxon>
        <taxon>Isosphaerales</taxon>
        <taxon>Isosphaeraceae</taxon>
        <taxon>Paludisphaera</taxon>
    </lineage>
</organism>
<protein>
    <recommendedName>
        <fullName evidence="2">Acyltransferase 3 domain-containing protein</fullName>
    </recommendedName>
</protein>
<accession>A0A1U7CXS2</accession>
<dbReference type="RefSeq" id="WP_076349995.1">
    <property type="nucleotide sequence ID" value="NZ_CP019082.1"/>
</dbReference>
<dbReference type="EMBL" id="CP019082">
    <property type="protein sequence ID" value="APW63679.1"/>
    <property type="molecule type" value="Genomic_DNA"/>
</dbReference>
<dbReference type="InterPro" id="IPR050879">
    <property type="entry name" value="Acyltransferase_3"/>
</dbReference>